<accession>A0ABQ4QUN0</accession>
<evidence type="ECO:0000256" key="1">
    <source>
        <dbReference type="SAM" id="MobiDB-lite"/>
    </source>
</evidence>
<dbReference type="EMBL" id="BPQH01000004">
    <property type="protein sequence ID" value="GJD49047.1"/>
    <property type="molecule type" value="Genomic_DNA"/>
</dbReference>
<reference evidence="3" key="1">
    <citation type="journal article" date="2021" name="Front. Microbiol.">
        <title>Comprehensive Comparative Genomics and Phenotyping of Methylobacterium Species.</title>
        <authorList>
            <person name="Alessa O."/>
            <person name="Ogura Y."/>
            <person name="Fujitani Y."/>
            <person name="Takami H."/>
            <person name="Hayashi T."/>
            <person name="Sahin N."/>
            <person name="Tani A."/>
        </authorList>
    </citation>
    <scope>NUCLEOTIDE SEQUENCE</scope>
    <source>
        <strain evidence="3">KCTC 52305</strain>
    </source>
</reference>
<dbReference type="RefSeq" id="WP_162501325.1">
    <property type="nucleotide sequence ID" value="NZ_BPQH01000004.1"/>
</dbReference>
<keyword evidence="2" id="KW-0732">Signal</keyword>
<feature type="chain" id="PRO_5046220284" evidence="2">
    <location>
        <begin position="26"/>
        <end position="53"/>
    </location>
</feature>
<gene>
    <name evidence="3" type="ORF">OPKNFCMD_1776</name>
</gene>
<proteinExistence type="predicted"/>
<evidence type="ECO:0000313" key="4">
    <source>
        <dbReference type="Proteomes" id="UP001055167"/>
    </source>
</evidence>
<feature type="region of interest" description="Disordered" evidence="1">
    <location>
        <begin position="29"/>
        <end position="53"/>
    </location>
</feature>
<sequence>MLDIIRIIAAAAVLAAWCFVAPAKAEDPAAGTRGAERGAPAVAAACPPRPSRA</sequence>
<feature type="signal peptide" evidence="2">
    <location>
        <begin position="1"/>
        <end position="25"/>
    </location>
</feature>
<feature type="compositionally biased region" description="Low complexity" evidence="1">
    <location>
        <begin position="37"/>
        <end position="46"/>
    </location>
</feature>
<name>A0ABQ4QUN0_9HYPH</name>
<comment type="caution">
    <text evidence="3">The sequence shown here is derived from an EMBL/GenBank/DDBJ whole genome shotgun (WGS) entry which is preliminary data.</text>
</comment>
<evidence type="ECO:0000256" key="2">
    <source>
        <dbReference type="SAM" id="SignalP"/>
    </source>
</evidence>
<protein>
    <submittedName>
        <fullName evidence="3">Uncharacterized protein</fullName>
    </submittedName>
</protein>
<reference evidence="3" key="2">
    <citation type="submission" date="2021-08" db="EMBL/GenBank/DDBJ databases">
        <authorList>
            <person name="Tani A."/>
            <person name="Ola A."/>
            <person name="Ogura Y."/>
            <person name="Katsura K."/>
            <person name="Hayashi T."/>
        </authorList>
    </citation>
    <scope>NUCLEOTIDE SEQUENCE</scope>
    <source>
        <strain evidence="3">KCTC 52305</strain>
    </source>
</reference>
<keyword evidence="4" id="KW-1185">Reference proteome</keyword>
<dbReference type="Proteomes" id="UP001055167">
    <property type="component" value="Unassembled WGS sequence"/>
</dbReference>
<organism evidence="3 4">
    <name type="scientific">Methylobacterium crusticola</name>
    <dbReference type="NCBI Taxonomy" id="1697972"/>
    <lineage>
        <taxon>Bacteria</taxon>
        <taxon>Pseudomonadati</taxon>
        <taxon>Pseudomonadota</taxon>
        <taxon>Alphaproteobacteria</taxon>
        <taxon>Hyphomicrobiales</taxon>
        <taxon>Methylobacteriaceae</taxon>
        <taxon>Methylobacterium</taxon>
    </lineage>
</organism>
<evidence type="ECO:0000313" key="3">
    <source>
        <dbReference type="EMBL" id="GJD49047.1"/>
    </source>
</evidence>